<keyword evidence="1" id="KW-0479">Metal-binding</keyword>
<gene>
    <name evidence="3" type="ORF">BcellWH2_04583</name>
</gene>
<protein>
    <submittedName>
        <fullName evidence="3">SWIM zinc finger protein</fullName>
    </submittedName>
</protein>
<dbReference type="Proteomes" id="UP000061809">
    <property type="component" value="Chromosome"/>
</dbReference>
<reference evidence="3 4" key="1">
    <citation type="journal article" date="2015" name="Science">
        <title>Genetic determinants of in vivo fitness and diet responsiveness in multiple human gut Bacteroides.</title>
        <authorList>
            <person name="Wu M."/>
            <person name="McNulty N.P."/>
            <person name="Rodionov D.A."/>
            <person name="Khoroshkin M.S."/>
            <person name="Griffin N.W."/>
            <person name="Cheng J."/>
            <person name="Latreille P."/>
            <person name="Kerstetter R.A."/>
            <person name="Terrapon N."/>
            <person name="Henrissat B."/>
            <person name="Osterman A.L."/>
            <person name="Gordon J.I."/>
        </authorList>
    </citation>
    <scope>NUCLEOTIDE SEQUENCE [LARGE SCALE GENOMIC DNA]</scope>
    <source>
        <strain evidence="3 4">WH2</strain>
    </source>
</reference>
<keyword evidence="1" id="KW-0863">Zinc-finger</keyword>
<dbReference type="AlphaFoldDB" id="A0A0P0GWJ9"/>
<evidence type="ECO:0000259" key="2">
    <source>
        <dbReference type="PROSITE" id="PS50966"/>
    </source>
</evidence>
<dbReference type="EMBL" id="CP012801">
    <property type="protein sequence ID" value="ALJ61798.1"/>
    <property type="molecule type" value="Genomic_DNA"/>
</dbReference>
<keyword evidence="1" id="KW-0862">Zinc</keyword>
<dbReference type="PROSITE" id="PS50966">
    <property type="entry name" value="ZF_SWIM"/>
    <property type="match status" value="1"/>
</dbReference>
<dbReference type="Pfam" id="PF04434">
    <property type="entry name" value="SWIM"/>
    <property type="match status" value="1"/>
</dbReference>
<dbReference type="KEGG" id="bcel:BcellWH2_04583"/>
<evidence type="ECO:0000313" key="3">
    <source>
        <dbReference type="EMBL" id="ALJ61798.1"/>
    </source>
</evidence>
<sequence length="582" mass="67167">MVTISNFERYVLPKILARGEDYYDSGAVLGIEEESPGEWFATVCGTEHYEVTVSLAGDEIAEWECDCPYDGNICKHVVATLLAIRDNRSKAGCFLSAKEVDARMNILGQSVSEIVKDKEVEQVLRFVESDKLSGFVLQYASSHSDFKSALMEAFLPKKPAKKVDYRSEIESCFNSSYRKNFKRGRYYEPEIDWDELSDKIEKYLTKATLLFQRQALEEAATIVLQILHSIGGHYIEEDFLYNDGYIDFGISCEDAGDLLLKVVQHSDTSQALKENILSEIIQIGKMATYREYDIFDMDDLIQQIMLSVQSKEEALATVNQLIMEKKEHWDLYKLVVRKIEILKELGKTAEVETTISEFLYLPEIRRQEIAKLLEGKCYEKAIGMLNEGIVIAERAGELGIVGEWQEQLLSIYEEMHDVAKIIEMCRLLFIHTDGSLGYYHKLKSLVPSMDWKEYLNALMQETTFYDYWGTGNNKAEIYIEEKDYDKLFGYLSALEYRRLDALLQYASHLNATHSSQILPLFTDDLRTYAEKNLGRNHYEYIARVLRGMRKLNGGKEAVKQLVEEFRILYKRRSAMMQELGEF</sequence>
<dbReference type="RefSeq" id="WP_029427730.1">
    <property type="nucleotide sequence ID" value="NZ_CP012801.1"/>
</dbReference>
<evidence type="ECO:0000256" key="1">
    <source>
        <dbReference type="PROSITE-ProRule" id="PRU00325"/>
    </source>
</evidence>
<evidence type="ECO:0000313" key="4">
    <source>
        <dbReference type="Proteomes" id="UP000061809"/>
    </source>
</evidence>
<proteinExistence type="predicted"/>
<dbReference type="PATRIC" id="fig|246787.4.peg.4736"/>
<name>A0A0P0GWJ9_9BACE</name>
<dbReference type="InterPro" id="IPR007527">
    <property type="entry name" value="Znf_SWIM"/>
</dbReference>
<organism evidence="3 4">
    <name type="scientific">Bacteroides cellulosilyticus</name>
    <dbReference type="NCBI Taxonomy" id="246787"/>
    <lineage>
        <taxon>Bacteria</taxon>
        <taxon>Pseudomonadati</taxon>
        <taxon>Bacteroidota</taxon>
        <taxon>Bacteroidia</taxon>
        <taxon>Bacteroidales</taxon>
        <taxon>Bacteroidaceae</taxon>
        <taxon>Bacteroides</taxon>
    </lineage>
</organism>
<dbReference type="GO" id="GO:0008270">
    <property type="term" value="F:zinc ion binding"/>
    <property type="evidence" value="ECO:0007669"/>
    <property type="project" value="UniProtKB-KW"/>
</dbReference>
<accession>A0A0P0GWJ9</accession>
<feature type="domain" description="SWIM-type" evidence="2">
    <location>
        <begin position="49"/>
        <end position="85"/>
    </location>
</feature>